<feature type="signal peptide" evidence="1">
    <location>
        <begin position="1"/>
        <end position="21"/>
    </location>
</feature>
<accession>A0A934S5S0</accession>
<evidence type="ECO:0008006" key="4">
    <source>
        <dbReference type="Google" id="ProtNLM"/>
    </source>
</evidence>
<feature type="chain" id="PRO_5037964129" description="Porin" evidence="1">
    <location>
        <begin position="22"/>
        <end position="403"/>
    </location>
</feature>
<evidence type="ECO:0000313" key="2">
    <source>
        <dbReference type="EMBL" id="MBK1880272.1"/>
    </source>
</evidence>
<keyword evidence="1" id="KW-0732">Signal</keyword>
<comment type="caution">
    <text evidence="2">The sequence shown here is derived from an EMBL/GenBank/DDBJ whole genome shotgun (WGS) entry which is preliminary data.</text>
</comment>
<keyword evidence="3" id="KW-1185">Reference proteome</keyword>
<gene>
    <name evidence="2" type="ORF">JIN87_25535</name>
</gene>
<evidence type="ECO:0000256" key="1">
    <source>
        <dbReference type="SAM" id="SignalP"/>
    </source>
</evidence>
<name>A0A934S5S0_9BACT</name>
<protein>
    <recommendedName>
        <fullName evidence="4">Porin</fullName>
    </recommendedName>
</protein>
<dbReference type="RefSeq" id="WP_200359055.1">
    <property type="nucleotide sequence ID" value="NZ_JAENIL010000078.1"/>
</dbReference>
<dbReference type="Proteomes" id="UP000617628">
    <property type="component" value="Unassembled WGS sequence"/>
</dbReference>
<organism evidence="2 3">
    <name type="scientific">Pelagicoccus mobilis</name>
    <dbReference type="NCBI Taxonomy" id="415221"/>
    <lineage>
        <taxon>Bacteria</taxon>
        <taxon>Pseudomonadati</taxon>
        <taxon>Verrucomicrobiota</taxon>
        <taxon>Opitutia</taxon>
        <taxon>Puniceicoccales</taxon>
        <taxon>Pelagicoccaceae</taxon>
        <taxon>Pelagicoccus</taxon>
    </lineage>
</organism>
<proteinExistence type="predicted"/>
<dbReference type="EMBL" id="JAENIL010000078">
    <property type="protein sequence ID" value="MBK1880272.1"/>
    <property type="molecule type" value="Genomic_DNA"/>
</dbReference>
<reference evidence="2" key="1">
    <citation type="submission" date="2021-01" db="EMBL/GenBank/DDBJ databases">
        <title>Modified the classification status of verrucomicrobia.</title>
        <authorList>
            <person name="Feng X."/>
        </authorList>
    </citation>
    <scope>NUCLEOTIDE SEQUENCE</scope>
    <source>
        <strain evidence="2">KCTC 13126</strain>
    </source>
</reference>
<dbReference type="SUPFAM" id="SSF56935">
    <property type="entry name" value="Porins"/>
    <property type="match status" value="1"/>
</dbReference>
<dbReference type="InterPro" id="IPR023614">
    <property type="entry name" value="Porin_dom_sf"/>
</dbReference>
<sequence>MKLQTLLSIAACGAVSTGAFAGGDISFNGFLSHGYLKSTHYNYLADTEEGDLDFVEAGVKATWSPMDRTSITGQLFTFEIGPYGNYDLQVDYLFADYNFNQAFGLRAGRVKKPNGLFNDIQDIDIARTSVLLPVGIYDPRYRDFSASLDGVNVYGSVNSLDYSLYYGKPGLSEDGGLGGFISTILSRRFDNISIDNTEADNVRGGQIWWNTPVSGLRTGVAYSYFSNIDLDYSANFPAYIPVVGGAPLTVESDVENQAWTVSAEYFVGDWTFIAEYLNTNNTTATTQQAGNAPATFSQSSGNSDAWYIGGARRFLDKWEAGLMWVSFHSDSKDRDGSSRPIPHTGYHKDLQFSLRYDVKSWWTLKAEAHLMEGTARLFNQFGQNPVLDNKNWNLFALKSTYTF</sequence>
<dbReference type="AlphaFoldDB" id="A0A934S5S0"/>
<evidence type="ECO:0000313" key="3">
    <source>
        <dbReference type="Proteomes" id="UP000617628"/>
    </source>
</evidence>
<dbReference type="Gene3D" id="2.40.160.10">
    <property type="entry name" value="Porin"/>
    <property type="match status" value="1"/>
</dbReference>